<dbReference type="PANTHER" id="PTHR23301">
    <property type="entry name" value="CHITIN BINDING PERITROPHIN-A"/>
    <property type="match status" value="1"/>
</dbReference>
<dbReference type="Gene3D" id="2.170.140.10">
    <property type="entry name" value="Chitin binding domain"/>
    <property type="match status" value="3"/>
</dbReference>
<name>A0A2A6CF43_PRIPA</name>
<gene>
    <name evidence="9" type="primary">WBGene00106343</name>
</gene>
<accession>A0A8R1YE27</accession>
<feature type="compositionally biased region" description="Basic and acidic residues" evidence="7">
    <location>
        <begin position="779"/>
        <end position="790"/>
    </location>
</feature>
<feature type="region of interest" description="Disordered" evidence="7">
    <location>
        <begin position="554"/>
        <end position="804"/>
    </location>
</feature>
<dbReference type="Proteomes" id="UP000005239">
    <property type="component" value="Unassembled WGS sequence"/>
</dbReference>
<feature type="compositionally biased region" description="Polar residues" evidence="7">
    <location>
        <begin position="329"/>
        <end position="341"/>
    </location>
</feature>
<evidence type="ECO:0000256" key="1">
    <source>
        <dbReference type="ARBA" id="ARBA00022473"/>
    </source>
</evidence>
<evidence type="ECO:0000256" key="7">
    <source>
        <dbReference type="SAM" id="MobiDB-lite"/>
    </source>
</evidence>
<feature type="chain" id="PRO_5043837015" evidence="8">
    <location>
        <begin position="24"/>
        <end position="984"/>
    </location>
</feature>
<keyword evidence="2" id="KW-0147">Chitin-binding</keyword>
<accession>A0A2A6CF43</accession>
<evidence type="ECO:0000256" key="3">
    <source>
        <dbReference type="ARBA" id="ARBA00022729"/>
    </source>
</evidence>
<evidence type="ECO:0000313" key="9">
    <source>
        <dbReference type="EnsemblMetazoa" id="PPA16789.1"/>
    </source>
</evidence>
<keyword evidence="6" id="KW-0325">Glycoprotein</keyword>
<dbReference type="GO" id="GO:0030312">
    <property type="term" value="C:external encapsulating structure"/>
    <property type="evidence" value="ECO:0000318"/>
    <property type="project" value="GO_Central"/>
</dbReference>
<protein>
    <submittedName>
        <fullName evidence="9">Carbohydrate-binding protein</fullName>
    </submittedName>
</protein>
<evidence type="ECO:0000256" key="6">
    <source>
        <dbReference type="ARBA" id="ARBA00023180"/>
    </source>
</evidence>
<keyword evidence="1" id="KW-0217">Developmental protein</keyword>
<evidence type="ECO:0000256" key="8">
    <source>
        <dbReference type="SAM" id="SignalP"/>
    </source>
</evidence>
<dbReference type="OrthoDB" id="20273at2759"/>
<feature type="compositionally biased region" description="Acidic residues" evidence="7">
    <location>
        <begin position="674"/>
        <end position="729"/>
    </location>
</feature>
<feature type="compositionally biased region" description="Polar residues" evidence="7">
    <location>
        <begin position="270"/>
        <end position="281"/>
    </location>
</feature>
<dbReference type="InterPro" id="IPR036508">
    <property type="entry name" value="Chitin-bd_dom_sf"/>
</dbReference>
<dbReference type="AlphaFoldDB" id="A0A2A6CF43"/>
<dbReference type="SMART" id="SM00494">
    <property type="entry name" value="ChtBD2"/>
    <property type="match status" value="4"/>
</dbReference>
<dbReference type="PROSITE" id="PS50940">
    <property type="entry name" value="CHIT_BIND_II"/>
    <property type="match status" value="3"/>
</dbReference>
<evidence type="ECO:0000256" key="4">
    <source>
        <dbReference type="ARBA" id="ARBA00022737"/>
    </source>
</evidence>
<feature type="region of interest" description="Disordered" evidence="7">
    <location>
        <begin position="269"/>
        <end position="341"/>
    </location>
</feature>
<feature type="compositionally biased region" description="Acidic residues" evidence="7">
    <location>
        <begin position="580"/>
        <end position="659"/>
    </location>
</feature>
<reference evidence="10" key="1">
    <citation type="journal article" date="2008" name="Nat. Genet.">
        <title>The Pristionchus pacificus genome provides a unique perspective on nematode lifestyle and parasitism.</title>
        <authorList>
            <person name="Dieterich C."/>
            <person name="Clifton S.W."/>
            <person name="Schuster L.N."/>
            <person name="Chinwalla A."/>
            <person name="Delehaunty K."/>
            <person name="Dinkelacker I."/>
            <person name="Fulton L."/>
            <person name="Fulton R."/>
            <person name="Godfrey J."/>
            <person name="Minx P."/>
            <person name="Mitreva M."/>
            <person name="Roeseler W."/>
            <person name="Tian H."/>
            <person name="Witte H."/>
            <person name="Yang S.P."/>
            <person name="Wilson R.K."/>
            <person name="Sommer R.J."/>
        </authorList>
    </citation>
    <scope>NUCLEOTIDE SEQUENCE [LARGE SCALE GENOMIC DNA]</scope>
    <source>
        <strain evidence="10">PS312</strain>
    </source>
</reference>
<dbReference type="Pfam" id="PF01607">
    <property type="entry name" value="CBM_14"/>
    <property type="match status" value="3"/>
</dbReference>
<dbReference type="PANTHER" id="PTHR23301:SF0">
    <property type="entry name" value="CHITIN-BINDING TYPE-2 DOMAIN-CONTAINING PROTEIN-RELATED"/>
    <property type="match status" value="1"/>
</dbReference>
<keyword evidence="10" id="KW-1185">Reference proteome</keyword>
<dbReference type="GO" id="GO:0005576">
    <property type="term" value="C:extracellular region"/>
    <property type="evidence" value="ECO:0007669"/>
    <property type="project" value="InterPro"/>
</dbReference>
<feature type="region of interest" description="Disordered" evidence="7">
    <location>
        <begin position="201"/>
        <end position="220"/>
    </location>
</feature>
<feature type="compositionally biased region" description="Polar residues" evidence="7">
    <location>
        <begin position="288"/>
        <end position="320"/>
    </location>
</feature>
<evidence type="ECO:0000256" key="2">
    <source>
        <dbReference type="ARBA" id="ARBA00022669"/>
    </source>
</evidence>
<organism evidence="9 10">
    <name type="scientific">Pristionchus pacificus</name>
    <name type="common">Parasitic nematode worm</name>
    <dbReference type="NCBI Taxonomy" id="54126"/>
    <lineage>
        <taxon>Eukaryota</taxon>
        <taxon>Metazoa</taxon>
        <taxon>Ecdysozoa</taxon>
        <taxon>Nematoda</taxon>
        <taxon>Chromadorea</taxon>
        <taxon>Rhabditida</taxon>
        <taxon>Rhabditina</taxon>
        <taxon>Diplogasteromorpha</taxon>
        <taxon>Diplogasteroidea</taxon>
        <taxon>Neodiplogasteridae</taxon>
        <taxon>Pristionchus</taxon>
    </lineage>
</organism>
<proteinExistence type="predicted"/>
<dbReference type="GO" id="GO:0008061">
    <property type="term" value="F:chitin binding"/>
    <property type="evidence" value="ECO:0000318"/>
    <property type="project" value="GO_Central"/>
</dbReference>
<keyword evidence="5" id="KW-1015">Disulfide bond</keyword>
<keyword evidence="4" id="KW-0677">Repeat</keyword>
<reference evidence="9" key="2">
    <citation type="submission" date="2022-06" db="UniProtKB">
        <authorList>
            <consortium name="EnsemblMetazoa"/>
        </authorList>
    </citation>
    <scope>IDENTIFICATION</scope>
    <source>
        <strain evidence="9">PS312</strain>
    </source>
</reference>
<feature type="compositionally biased region" description="Acidic residues" evidence="7">
    <location>
        <begin position="791"/>
        <end position="801"/>
    </location>
</feature>
<feature type="signal peptide" evidence="8">
    <location>
        <begin position="1"/>
        <end position="23"/>
    </location>
</feature>
<sequence>MGRNRESRTGIAVLAFIVASTAAQFNSPADLCDDCTDKSDGIYPTGHCSTYFLECSGGKTTKQNCSTGLWFNPQSSQCDYRENIVACQESFSCIGRDDGVYGEGCSSMFWYCSGGQLKHSLCPNKTFFNPQSQQCDFRSNIKACGDSTSSSVQSARSNRLTTVPPTTQSPSTEAKMRDWTEVPYGQTYPTYAPRQRISGRVSKTPLDESSAGTACAGKEDGSHSMDKCSGQYVLCWAGTGKVMNCQKGLLFNEVSHVCDYPLNVDGCNGSPPQQDISSTGYNREPVQSVPSYPQQTASKSVYQQQYSQNSPPDQYQNGYQSVPAYPTSGYESAPQSSQYQTGYGMESVPVYSSFDDSSLSSQSHSSPECDIGSFRRVSACSPSFDTCSPTARQWIRRICGKSHRFDSTVNRCRPIFEIRECDEPMSSYIPPPVQMEVPAVYLNPATSFENGVPLSGREYEDTKEDGMRVSIDRQRHNHHHHSGDYVIVSGNPFGAGRDRVLNDEWEGRRSYDGPVRSSLTHARGHRVRNVEDNFKGRISHFAPLLRDVNPFAVKRGDGHRRKGRKRREELERPTARSVIDENDENEEERGMEMEEEPIEENEDTESMEESTVEGDTSEESEGNELEVNEDENEKTETDPELLPESIDNEETNEIDEVNEEEKQNEETEVNDGKEETEDTNEEKEDGEDVNEVEKTEENEEMNEEDEDGEDVKEETEESTEDNEDGEEVNEIEKTEENIETTTMKGPFEEVDDKIEERKNEEDEDEEESVNESTEEEESSDGKNIEERAESESGEENEEKENAEEMRLVADMDFDELMVEKDRRSTMFQEYVQILSDAALTALKKLGVTKVSIQLGSGEFEAKRFEEVSEYELPSHSPTFACSLVGQRSERSDFGPLRDHDSGSATFAGLKIDFYRYKPSIAEDLADAKAELAAKLADLNHVLYCVPSDLAQTMLESRLFTLHPYTLPEMAKVARHIDGLMGVPA</sequence>
<dbReference type="SUPFAM" id="SSF57625">
    <property type="entry name" value="Invertebrate chitin-binding proteins"/>
    <property type="match status" value="3"/>
</dbReference>
<evidence type="ECO:0000313" key="10">
    <source>
        <dbReference type="Proteomes" id="UP000005239"/>
    </source>
</evidence>
<feature type="compositionally biased region" description="Acidic residues" evidence="7">
    <location>
        <begin position="761"/>
        <end position="778"/>
    </location>
</feature>
<evidence type="ECO:0000256" key="5">
    <source>
        <dbReference type="ARBA" id="ARBA00023157"/>
    </source>
</evidence>
<dbReference type="InterPro" id="IPR051940">
    <property type="entry name" value="Chitin_bind-dev_reg"/>
</dbReference>
<dbReference type="InterPro" id="IPR002557">
    <property type="entry name" value="Chitin-bd_dom"/>
</dbReference>
<dbReference type="EnsemblMetazoa" id="PPA16789.1">
    <property type="protein sequence ID" value="PPA16789.1"/>
    <property type="gene ID" value="WBGene00106343"/>
</dbReference>
<keyword evidence="3 8" id="KW-0732">Signal</keyword>
<feature type="compositionally biased region" description="Basic and acidic residues" evidence="7">
    <location>
        <begin position="660"/>
        <end position="673"/>
    </location>
</feature>